<accession>A0A101MP84</accession>
<feature type="transmembrane region" description="Helical" evidence="7">
    <location>
        <begin position="163"/>
        <end position="183"/>
    </location>
</feature>
<protein>
    <recommendedName>
        <fullName evidence="8">Major facilitator superfamily (MFS) profile domain-containing protein</fullName>
    </recommendedName>
</protein>
<evidence type="ECO:0000256" key="1">
    <source>
        <dbReference type="ARBA" id="ARBA00004651"/>
    </source>
</evidence>
<feature type="transmembrane region" description="Helical" evidence="7">
    <location>
        <begin position="253"/>
        <end position="275"/>
    </location>
</feature>
<reference evidence="9 10" key="1">
    <citation type="submission" date="2015-10" db="EMBL/GenBank/DDBJ databases">
        <title>Genome sequencing of Penicillium freii.</title>
        <authorList>
            <person name="Nguyen H.D."/>
            <person name="Visagie C.M."/>
            <person name="Seifert K.A."/>
        </authorList>
    </citation>
    <scope>NUCLEOTIDE SEQUENCE [LARGE SCALE GENOMIC DNA]</scope>
    <source>
        <strain evidence="9 10">DAOM 242723</strain>
    </source>
</reference>
<name>A0A101MP84_PENFR</name>
<gene>
    <name evidence="9" type="ORF">ACN42_g2937</name>
</gene>
<feature type="transmembrane region" description="Helical" evidence="7">
    <location>
        <begin position="462"/>
        <end position="481"/>
    </location>
</feature>
<keyword evidence="10" id="KW-1185">Reference proteome</keyword>
<dbReference type="Pfam" id="PF11807">
    <property type="entry name" value="UstYa"/>
    <property type="match status" value="1"/>
</dbReference>
<dbReference type="FunFam" id="1.20.1250.20:FF:000082">
    <property type="entry name" value="MFS multidrug transporter, putative"/>
    <property type="match status" value="1"/>
</dbReference>
<evidence type="ECO:0000313" key="9">
    <source>
        <dbReference type="EMBL" id="KUM64156.1"/>
    </source>
</evidence>
<comment type="similarity">
    <text evidence="2">Belongs to the major facilitator superfamily.</text>
</comment>
<evidence type="ECO:0000256" key="2">
    <source>
        <dbReference type="ARBA" id="ARBA00008335"/>
    </source>
</evidence>
<feature type="transmembrane region" description="Helical" evidence="7">
    <location>
        <begin position="281"/>
        <end position="303"/>
    </location>
</feature>
<feature type="transmembrane region" description="Helical" evidence="7">
    <location>
        <begin position="221"/>
        <end position="241"/>
    </location>
</feature>
<evidence type="ECO:0000256" key="7">
    <source>
        <dbReference type="SAM" id="Phobius"/>
    </source>
</evidence>
<dbReference type="InterPro" id="IPR020846">
    <property type="entry name" value="MFS_dom"/>
</dbReference>
<dbReference type="EMBL" id="LLXE01000055">
    <property type="protein sequence ID" value="KUM64156.1"/>
    <property type="molecule type" value="Genomic_DNA"/>
</dbReference>
<keyword evidence="5 7" id="KW-0472">Membrane</keyword>
<evidence type="ECO:0000259" key="8">
    <source>
        <dbReference type="PROSITE" id="PS50850"/>
    </source>
</evidence>
<dbReference type="Pfam" id="PF07690">
    <property type="entry name" value="MFS_1"/>
    <property type="match status" value="1"/>
</dbReference>
<feature type="transmembrane region" description="Helical" evidence="7">
    <location>
        <begin position="129"/>
        <end position="151"/>
    </location>
</feature>
<dbReference type="InterPro" id="IPR036259">
    <property type="entry name" value="MFS_trans_sf"/>
</dbReference>
<feature type="transmembrane region" description="Helical" evidence="7">
    <location>
        <begin position="527"/>
        <end position="550"/>
    </location>
</feature>
<dbReference type="GO" id="GO:0022857">
    <property type="term" value="F:transmembrane transporter activity"/>
    <property type="evidence" value="ECO:0007669"/>
    <property type="project" value="InterPro"/>
</dbReference>
<evidence type="ECO:0000256" key="5">
    <source>
        <dbReference type="ARBA" id="ARBA00023136"/>
    </source>
</evidence>
<comment type="subcellular location">
    <subcellularLocation>
        <location evidence="1">Cell membrane</location>
        <topology evidence="1">Multi-pass membrane protein</topology>
    </subcellularLocation>
</comment>
<dbReference type="PANTHER" id="PTHR23502">
    <property type="entry name" value="MAJOR FACILITATOR SUPERFAMILY"/>
    <property type="match status" value="1"/>
</dbReference>
<evidence type="ECO:0000256" key="4">
    <source>
        <dbReference type="ARBA" id="ARBA00022989"/>
    </source>
</evidence>
<dbReference type="Proteomes" id="UP000055045">
    <property type="component" value="Unassembled WGS sequence"/>
</dbReference>
<feature type="domain" description="Major facilitator superfamily (MFS) profile" evidence="8">
    <location>
        <begin position="130"/>
        <end position="555"/>
    </location>
</feature>
<feature type="transmembrane region" description="Helical" evidence="7">
    <location>
        <begin position="488"/>
        <end position="507"/>
    </location>
</feature>
<dbReference type="InterPro" id="IPR011701">
    <property type="entry name" value="MFS"/>
</dbReference>
<dbReference type="STRING" id="48697.A0A101MP84"/>
<organism evidence="9 10">
    <name type="scientific">Penicillium freii</name>
    <dbReference type="NCBI Taxonomy" id="48697"/>
    <lineage>
        <taxon>Eukaryota</taxon>
        <taxon>Fungi</taxon>
        <taxon>Dikarya</taxon>
        <taxon>Ascomycota</taxon>
        <taxon>Pezizomycotina</taxon>
        <taxon>Eurotiomycetes</taxon>
        <taxon>Eurotiomycetidae</taxon>
        <taxon>Eurotiales</taxon>
        <taxon>Aspergillaceae</taxon>
        <taxon>Penicillium</taxon>
    </lineage>
</organism>
<keyword evidence="4 7" id="KW-1133">Transmembrane helix</keyword>
<dbReference type="AlphaFoldDB" id="A0A101MP84"/>
<feature type="transmembrane region" description="Helical" evidence="7">
    <location>
        <begin position="395"/>
        <end position="417"/>
    </location>
</feature>
<dbReference type="PROSITE" id="PS50850">
    <property type="entry name" value="MFS"/>
    <property type="match status" value="1"/>
</dbReference>
<sequence>MSKEENNVKFAHIEHCLDTLRQDLMCKADDTPMPSLELINAAGEGQVLKCKNFDKLVAWAKHPDRDACYKRGNDYEPPLHSIDRMEMSVLGQSQENNITPRNVTRDVVDFCDNDPTNPLNWPKRWKWSIVILMACLSAELQLCTIIAVPVSLPILADFHSTNVLYRTLIVSIWELGEIVSPLFWGPLSELYGRRWVLNIANLLFVVFLAGTALSTNIQMLIAFRFLTGLATACSPIGPGIVKDLFQEEYRGRAMSVMSLAGVLGPVIGPIIASYLGERAGWRWVFWLPTIISSVLGVLLLIIYRETYKVIILERKAKKLRRETDNPELRSRYERDETLSHKLFSTSVRPLTLLFRSTILLLSTIYLSIVYGYTYITMTTIAPVFQERYRFSEGASGLAFLGLCLGLGFGALLCSFLLDRYTQRAKTRSEVFAPAQRLPLLLPACLLMSSGLFIFGWTVQYRIQFVVPILGTALVGLGLAATSISLQTYIVDSFGIYAVSAISAMMVVRNTTAAFLPLAGPPLFDALGYHWGGTLLGCVVLVLSPLPLLLIKCGERLRARRGFQYGDHAREIEDS</sequence>
<evidence type="ECO:0000256" key="3">
    <source>
        <dbReference type="ARBA" id="ARBA00022692"/>
    </source>
</evidence>
<comment type="caution">
    <text evidence="9">The sequence shown here is derived from an EMBL/GenBank/DDBJ whole genome shotgun (WGS) entry which is preliminary data.</text>
</comment>
<dbReference type="PANTHER" id="PTHR23502:SF163">
    <property type="entry name" value="MAJOR FACILITATOR SUPERFAMILY (MFS) PROFILE DOMAIN-CONTAINING PROTEIN"/>
    <property type="match status" value="1"/>
</dbReference>
<feature type="transmembrane region" description="Helical" evidence="7">
    <location>
        <begin position="437"/>
        <end position="456"/>
    </location>
</feature>
<feature type="transmembrane region" description="Helical" evidence="7">
    <location>
        <begin position="352"/>
        <end position="375"/>
    </location>
</feature>
<dbReference type="GO" id="GO:0005886">
    <property type="term" value="C:plasma membrane"/>
    <property type="evidence" value="ECO:0007669"/>
    <property type="project" value="UniProtKB-SubCell"/>
</dbReference>
<evidence type="ECO:0000313" key="10">
    <source>
        <dbReference type="Proteomes" id="UP000055045"/>
    </source>
</evidence>
<dbReference type="InterPro" id="IPR021765">
    <property type="entry name" value="UstYa-like"/>
</dbReference>
<proteinExistence type="inferred from homology"/>
<feature type="transmembrane region" description="Helical" evidence="7">
    <location>
        <begin position="195"/>
        <end position="215"/>
    </location>
</feature>
<dbReference type="Gene3D" id="1.20.1250.20">
    <property type="entry name" value="MFS general substrate transporter like domains"/>
    <property type="match status" value="1"/>
</dbReference>
<comment type="similarity">
    <text evidence="6">Belongs to the ustYa family.</text>
</comment>
<dbReference type="SUPFAM" id="SSF103473">
    <property type="entry name" value="MFS general substrate transporter"/>
    <property type="match status" value="1"/>
</dbReference>
<keyword evidence="3 7" id="KW-0812">Transmembrane</keyword>
<dbReference type="GO" id="GO:0043386">
    <property type="term" value="P:mycotoxin biosynthetic process"/>
    <property type="evidence" value="ECO:0007669"/>
    <property type="project" value="InterPro"/>
</dbReference>
<evidence type="ECO:0000256" key="6">
    <source>
        <dbReference type="ARBA" id="ARBA00035112"/>
    </source>
</evidence>